<name>A0A0E2Z3K9_9GAMM</name>
<comment type="caution">
    <text evidence="3">The sequence shown here is derived from an EMBL/GenBank/DDBJ whole genome shotgun (WGS) entry which is preliminary data.</text>
</comment>
<dbReference type="Gene3D" id="1.10.230.10">
    <property type="entry name" value="Cytochrome P450-Terp, domain 2"/>
    <property type="match status" value="1"/>
</dbReference>
<dbReference type="SUPFAM" id="SSF48256">
    <property type="entry name" value="Citrate synthase"/>
    <property type="match status" value="1"/>
</dbReference>
<dbReference type="InterPro" id="IPR036969">
    <property type="entry name" value="Citrate_synthase_sf"/>
</dbReference>
<dbReference type="HOGENOM" id="CLU_070533_2_0_6"/>
<dbReference type="InterPro" id="IPR016143">
    <property type="entry name" value="Citrate_synth-like_sm_a-sub"/>
</dbReference>
<dbReference type="UniPathway" id="UPA00223">
    <property type="reaction ID" value="UER00717"/>
</dbReference>
<gene>
    <name evidence="3" type="ORF">IB75_06615</name>
</gene>
<evidence type="ECO:0000313" key="4">
    <source>
        <dbReference type="Proteomes" id="UP000028839"/>
    </source>
</evidence>
<accession>A0A0E2Z3K9</accession>
<dbReference type="AlphaFoldDB" id="A0A0E2Z3K9"/>
<evidence type="ECO:0000256" key="2">
    <source>
        <dbReference type="ARBA" id="ARBA00012972"/>
    </source>
</evidence>
<sequence>MQGPKYLFENEDHWRTAMGAWFPGERVVFRGKDLFKELKDLPWMGLLLYGITGRIPNGKQIRLFDGIWTLCTSYPDPRLWNNRVAALAGTTRSTAALALSAGNAVSEASIYGRRPDIRAIDFLLRVKCQLEAGAEIEEIVIKELKKYKIIPGYGRPITRKDERIEPLLSLAEEIDFSHGPYVKLAFMIEETLLQGRRRLHMNIAALAAALAADQGLSCREYYHYSILSFSAGMLPCYVEAVRKPEGVFFPLSCDRIQYKGKPRRVW</sequence>
<dbReference type="GO" id="GO:0006099">
    <property type="term" value="P:tricarboxylic acid cycle"/>
    <property type="evidence" value="ECO:0007669"/>
    <property type="project" value="UniProtKB-UniPathway"/>
</dbReference>
<proteinExistence type="predicted"/>
<dbReference type="Pfam" id="PF00285">
    <property type="entry name" value="Citrate_synt"/>
    <property type="match status" value="1"/>
</dbReference>
<dbReference type="EMBL" id="JPGN01000037">
    <property type="protein sequence ID" value="KFI19786.1"/>
    <property type="molecule type" value="Genomic_DNA"/>
</dbReference>
<dbReference type="OrthoDB" id="5405293at2"/>
<organism evidence="3 4">
    <name type="scientific">Nitrosococcus oceani C-27</name>
    <dbReference type="NCBI Taxonomy" id="314279"/>
    <lineage>
        <taxon>Bacteria</taxon>
        <taxon>Pseudomonadati</taxon>
        <taxon>Pseudomonadota</taxon>
        <taxon>Gammaproteobacteria</taxon>
        <taxon>Chromatiales</taxon>
        <taxon>Chromatiaceae</taxon>
        <taxon>Nitrosococcus</taxon>
    </lineage>
</organism>
<protein>
    <recommendedName>
        <fullName evidence="2">citrate synthase (unknown stereospecificity)</fullName>
        <ecNumber evidence="2">2.3.3.16</ecNumber>
    </recommendedName>
</protein>
<dbReference type="GO" id="GO:0046912">
    <property type="term" value="F:acyltransferase activity, acyl groups converted into alkyl on transfer"/>
    <property type="evidence" value="ECO:0007669"/>
    <property type="project" value="InterPro"/>
</dbReference>
<dbReference type="InterPro" id="IPR002020">
    <property type="entry name" value="Citrate_synthase"/>
</dbReference>
<comment type="pathway">
    <text evidence="1">Carbohydrate metabolism; tricarboxylic acid cycle; isocitrate from oxaloacetate: step 1/2.</text>
</comment>
<evidence type="ECO:0000313" key="3">
    <source>
        <dbReference type="EMBL" id="KFI19786.1"/>
    </source>
</evidence>
<evidence type="ECO:0000256" key="1">
    <source>
        <dbReference type="ARBA" id="ARBA00004751"/>
    </source>
</evidence>
<dbReference type="EC" id="2.3.3.16" evidence="2"/>
<reference evidence="3 4" key="1">
    <citation type="submission" date="2014-07" db="EMBL/GenBank/DDBJ databases">
        <title>Comparative analysis of Nitrosococcus oceani genome inventories of strains from Pacific and Atlantic gyres.</title>
        <authorList>
            <person name="Lim C.K."/>
            <person name="Wang L."/>
            <person name="Sayavedra-Soto L.A."/>
            <person name="Klotz M.G."/>
        </authorList>
    </citation>
    <scope>NUCLEOTIDE SEQUENCE [LARGE SCALE GENOMIC DNA]</scope>
    <source>
        <strain evidence="3 4">C-27</strain>
    </source>
</reference>
<dbReference type="Proteomes" id="UP000028839">
    <property type="component" value="Unassembled WGS sequence"/>
</dbReference>